<keyword evidence="13" id="KW-1185">Reference proteome</keyword>
<dbReference type="GO" id="GO:0005886">
    <property type="term" value="C:plasma membrane"/>
    <property type="evidence" value="ECO:0007669"/>
    <property type="project" value="UniProtKB-SubCell"/>
</dbReference>
<keyword evidence="5 10" id="KW-0472">Membrane</keyword>
<evidence type="ECO:0000256" key="9">
    <source>
        <dbReference type="SAM" id="MobiDB-lite"/>
    </source>
</evidence>
<dbReference type="EMBL" id="JAHUZN010000003">
    <property type="protein sequence ID" value="KAG8499825.1"/>
    <property type="molecule type" value="Genomic_DNA"/>
</dbReference>
<keyword evidence="2" id="KW-1003">Cell membrane</keyword>
<evidence type="ECO:0000313" key="12">
    <source>
        <dbReference type="EMBL" id="KAG8499825.1"/>
    </source>
</evidence>
<dbReference type="InterPro" id="IPR012946">
    <property type="entry name" value="X8"/>
</dbReference>
<dbReference type="Pfam" id="PF25070">
    <property type="entry name" value="DUF7794"/>
    <property type="match status" value="1"/>
</dbReference>
<evidence type="ECO:0000256" key="2">
    <source>
        <dbReference type="ARBA" id="ARBA00022475"/>
    </source>
</evidence>
<proteinExistence type="predicted"/>
<accession>A0A8J5ZN96</accession>
<dbReference type="InterPro" id="IPR056696">
    <property type="entry name" value="DUF7794"/>
</dbReference>
<sequence length="594" mass="64233">MGMMKDPKHGRSSVIKHTNKLQLMSKLMSLVMEQPTDNSNTQPYGVSSPFSLPPFDSLPPQNSPPYFPPPPSTSGTVPSPPQFSSTPNPPGVLPSPPQTIPTPTSPSGPILGPPSPIGSNPSPTVFFPPIVYPPPTVPPPPNMAPTTALWCVAKPSVPDPIIQEAMNYACAAGADCDSIQPSGSCFQPDSLFAHASYAFNSYWQKSKLDGGTCEFGGTAILVAIDPSLFWAFFGSSFVFLSAESNGSVFFIDSSTHQFLRAQSTNDLAQSESMLLPEVGAAVSVLLGFAPTVTLSAAGSSKLNEVLIPNPFDRPRAVFMFEVGGIDDPLVVEPKNALFSKALKNSVDLGSSKADILFPDEEELSTISLDHPLGDYCEEDINEFASWLGGSYATDVTKPLDGVLTIPLANGDNMNLHMSKKVHREFALKLFALYRNIRKAMERHEDLSHTLRRPAELIMGSFDGIKHDTDGFDKQGMRLLLATLNRIFDSLQTTYGGHIVGVILFNGVPQPESKTLMNMMYTSRPSARWLEETKSSLNTTLAAQMLVRRTLAWITGVVLLIATLLGISFSSFQYPESIACITELCILLSDAPTEE</sequence>
<feature type="domain" description="X8" evidence="11">
    <location>
        <begin position="149"/>
        <end position="229"/>
    </location>
</feature>
<evidence type="ECO:0000256" key="1">
    <source>
        <dbReference type="ARBA" id="ARBA00004609"/>
    </source>
</evidence>
<keyword evidence="3" id="KW-0336">GPI-anchor</keyword>
<dbReference type="Proteomes" id="UP000701853">
    <property type="component" value="Chromosome 3"/>
</dbReference>
<keyword evidence="8" id="KW-0449">Lipoprotein</keyword>
<feature type="compositionally biased region" description="Low complexity" evidence="9">
    <location>
        <begin position="47"/>
        <end position="60"/>
    </location>
</feature>
<evidence type="ECO:0000256" key="3">
    <source>
        <dbReference type="ARBA" id="ARBA00022622"/>
    </source>
</evidence>
<dbReference type="SMART" id="SM00768">
    <property type="entry name" value="X8"/>
    <property type="match status" value="1"/>
</dbReference>
<organism evidence="12 13">
    <name type="scientific">Gossypium anomalum</name>
    <dbReference type="NCBI Taxonomy" id="47600"/>
    <lineage>
        <taxon>Eukaryota</taxon>
        <taxon>Viridiplantae</taxon>
        <taxon>Streptophyta</taxon>
        <taxon>Embryophyta</taxon>
        <taxon>Tracheophyta</taxon>
        <taxon>Spermatophyta</taxon>
        <taxon>Magnoliopsida</taxon>
        <taxon>eudicotyledons</taxon>
        <taxon>Gunneridae</taxon>
        <taxon>Pentapetalae</taxon>
        <taxon>rosids</taxon>
        <taxon>malvids</taxon>
        <taxon>Malvales</taxon>
        <taxon>Malvaceae</taxon>
        <taxon>Malvoideae</taxon>
        <taxon>Gossypium</taxon>
    </lineage>
</organism>
<evidence type="ECO:0000256" key="5">
    <source>
        <dbReference type="ARBA" id="ARBA00023136"/>
    </source>
</evidence>
<dbReference type="Pfam" id="PF07983">
    <property type="entry name" value="X8"/>
    <property type="match status" value="1"/>
</dbReference>
<feature type="compositionally biased region" description="Pro residues" evidence="9">
    <location>
        <begin position="61"/>
        <end position="72"/>
    </location>
</feature>
<keyword evidence="7" id="KW-0325">Glycoprotein</keyword>
<feature type="compositionally biased region" description="Pro residues" evidence="9">
    <location>
        <begin position="87"/>
        <end position="116"/>
    </location>
</feature>
<evidence type="ECO:0000256" key="6">
    <source>
        <dbReference type="ARBA" id="ARBA00023157"/>
    </source>
</evidence>
<dbReference type="GO" id="GO:0009506">
    <property type="term" value="C:plasmodesma"/>
    <property type="evidence" value="ECO:0007669"/>
    <property type="project" value="UniProtKB-ARBA"/>
</dbReference>
<dbReference type="AlphaFoldDB" id="A0A8J5ZN96"/>
<evidence type="ECO:0000256" key="7">
    <source>
        <dbReference type="ARBA" id="ARBA00023180"/>
    </source>
</evidence>
<keyword evidence="10" id="KW-1133">Transmembrane helix</keyword>
<evidence type="ECO:0000313" key="13">
    <source>
        <dbReference type="Proteomes" id="UP000701853"/>
    </source>
</evidence>
<comment type="caution">
    <text evidence="12">The sequence shown here is derived from an EMBL/GenBank/DDBJ whole genome shotgun (WGS) entry which is preliminary data.</text>
</comment>
<feature type="region of interest" description="Disordered" evidence="9">
    <location>
        <begin position="26"/>
        <end position="119"/>
    </location>
</feature>
<evidence type="ECO:0000256" key="4">
    <source>
        <dbReference type="ARBA" id="ARBA00022729"/>
    </source>
</evidence>
<feature type="transmembrane region" description="Helical" evidence="10">
    <location>
        <begin position="550"/>
        <end position="571"/>
    </location>
</feature>
<protein>
    <recommendedName>
        <fullName evidence="11">X8 domain-containing protein</fullName>
    </recommendedName>
</protein>
<dbReference type="OrthoDB" id="1928130at2759"/>
<reference evidence="12 13" key="1">
    <citation type="journal article" date="2021" name="bioRxiv">
        <title>The Gossypium anomalum genome as a resource for cotton improvement and evolutionary analysis of hybrid incompatibility.</title>
        <authorList>
            <person name="Grover C.E."/>
            <person name="Yuan D."/>
            <person name="Arick M.A."/>
            <person name="Miller E.R."/>
            <person name="Hu G."/>
            <person name="Peterson D.G."/>
            <person name="Wendel J.F."/>
            <person name="Udall J.A."/>
        </authorList>
    </citation>
    <scope>NUCLEOTIDE SEQUENCE [LARGE SCALE GENOMIC DNA]</scope>
    <source>
        <strain evidence="12">JFW-Udall</strain>
        <tissue evidence="12">Leaf</tissue>
    </source>
</reference>
<dbReference type="Gene3D" id="1.20.58.1040">
    <property type="match status" value="1"/>
</dbReference>
<dbReference type="FunFam" id="1.20.58.1040:FF:000001">
    <property type="entry name" value="Glucan endo-1,3-beta-glucosidase 4"/>
    <property type="match status" value="1"/>
</dbReference>
<keyword evidence="6" id="KW-1015">Disulfide bond</keyword>
<keyword evidence="4" id="KW-0732">Signal</keyword>
<dbReference type="PANTHER" id="PTHR37735:SF1">
    <property type="entry name" value="OS08G0567000 PROTEIN"/>
    <property type="match status" value="1"/>
</dbReference>
<evidence type="ECO:0000259" key="11">
    <source>
        <dbReference type="SMART" id="SM00768"/>
    </source>
</evidence>
<evidence type="ECO:0000256" key="10">
    <source>
        <dbReference type="SAM" id="Phobius"/>
    </source>
</evidence>
<dbReference type="GO" id="GO:0012505">
    <property type="term" value="C:endomembrane system"/>
    <property type="evidence" value="ECO:0007669"/>
    <property type="project" value="TreeGrafter"/>
</dbReference>
<evidence type="ECO:0000256" key="8">
    <source>
        <dbReference type="ARBA" id="ARBA00023288"/>
    </source>
</evidence>
<comment type="subcellular location">
    <subcellularLocation>
        <location evidence="1">Cell membrane</location>
        <topology evidence="1">Lipid-anchor</topology>
        <topology evidence="1">GPI-anchor</topology>
    </subcellularLocation>
</comment>
<feature type="compositionally biased region" description="Polar residues" evidence="9">
    <location>
        <begin position="35"/>
        <end position="45"/>
    </location>
</feature>
<dbReference type="GO" id="GO:0098552">
    <property type="term" value="C:side of membrane"/>
    <property type="evidence" value="ECO:0007669"/>
    <property type="project" value="UniProtKB-KW"/>
</dbReference>
<keyword evidence="10" id="KW-0812">Transmembrane</keyword>
<name>A0A8J5ZN96_9ROSI</name>
<gene>
    <name evidence="12" type="ORF">CXB51_006603</name>
</gene>
<dbReference type="PANTHER" id="PTHR37735">
    <property type="entry name" value="OS08G0567000 PROTEIN"/>
    <property type="match status" value="1"/>
</dbReference>